<keyword evidence="4 15" id="KW-0285">Flavoprotein</keyword>
<accession>A0ABU5E7S4</accession>
<gene>
    <name evidence="17" type="ORF">SMD27_05995</name>
</gene>
<comment type="similarity">
    <text evidence="15">Belongs to the ribF family.</text>
</comment>
<dbReference type="RefSeq" id="WP_320507409.1">
    <property type="nucleotide sequence ID" value="NZ_JAXCLW010000001.1"/>
</dbReference>
<dbReference type="NCBIfam" id="NF004159">
    <property type="entry name" value="PRK05627.1-2"/>
    <property type="match status" value="1"/>
</dbReference>
<comment type="pathway">
    <text evidence="2 15">Cofactor biosynthesis; FAD biosynthesis; FAD from FMN: step 1/1.</text>
</comment>
<evidence type="ECO:0000256" key="7">
    <source>
        <dbReference type="ARBA" id="ARBA00022695"/>
    </source>
</evidence>
<dbReference type="NCBIfam" id="TIGR00125">
    <property type="entry name" value="cyt_tran_rel"/>
    <property type="match status" value="1"/>
</dbReference>
<evidence type="ECO:0000256" key="11">
    <source>
        <dbReference type="ARBA" id="ARBA00022840"/>
    </source>
</evidence>
<evidence type="ECO:0000256" key="15">
    <source>
        <dbReference type="PIRNR" id="PIRNR004491"/>
    </source>
</evidence>
<comment type="function">
    <text evidence="1">Catalyzes the phosphorylation of riboflavin to FMN followed by the adenylation of FMN to FAD.</text>
</comment>
<evidence type="ECO:0000256" key="8">
    <source>
        <dbReference type="ARBA" id="ARBA00022741"/>
    </source>
</evidence>
<dbReference type="EC" id="2.7.7.2" evidence="15"/>
<evidence type="ECO:0000256" key="14">
    <source>
        <dbReference type="ARBA" id="ARBA00049494"/>
    </source>
</evidence>
<organism evidence="17 18">
    <name type="scientific">Dongia soli</name>
    <dbReference type="NCBI Taxonomy" id="600628"/>
    <lineage>
        <taxon>Bacteria</taxon>
        <taxon>Pseudomonadati</taxon>
        <taxon>Pseudomonadota</taxon>
        <taxon>Alphaproteobacteria</taxon>
        <taxon>Rhodospirillales</taxon>
        <taxon>Dongiaceae</taxon>
        <taxon>Dongia</taxon>
    </lineage>
</organism>
<dbReference type="Pfam" id="PF01687">
    <property type="entry name" value="Flavokinase"/>
    <property type="match status" value="1"/>
</dbReference>
<keyword evidence="8 15" id="KW-0547">Nucleotide-binding</keyword>
<reference evidence="17 18" key="1">
    <citation type="journal article" date="2016" name="Antonie Van Leeuwenhoek">
        <title>Dongia soli sp. nov., isolated from soil from Dokdo, Korea.</title>
        <authorList>
            <person name="Kim D.U."/>
            <person name="Lee H."/>
            <person name="Kim H."/>
            <person name="Kim S.G."/>
            <person name="Ka J.O."/>
        </authorList>
    </citation>
    <scope>NUCLEOTIDE SEQUENCE [LARGE SCALE GENOMIC DNA]</scope>
    <source>
        <strain evidence="17 18">D78</strain>
    </source>
</reference>
<dbReference type="EC" id="2.7.1.26" evidence="15"/>
<evidence type="ECO:0000256" key="3">
    <source>
        <dbReference type="ARBA" id="ARBA00005201"/>
    </source>
</evidence>
<dbReference type="Proteomes" id="UP001279642">
    <property type="component" value="Unassembled WGS sequence"/>
</dbReference>
<dbReference type="InterPro" id="IPR023465">
    <property type="entry name" value="Riboflavin_kinase_dom_sf"/>
</dbReference>
<dbReference type="NCBIfam" id="TIGR00083">
    <property type="entry name" value="ribF"/>
    <property type="match status" value="1"/>
</dbReference>
<comment type="catalytic activity">
    <reaction evidence="14 15">
        <text>FMN + ATP + H(+) = FAD + diphosphate</text>
        <dbReference type="Rhea" id="RHEA:17237"/>
        <dbReference type="ChEBI" id="CHEBI:15378"/>
        <dbReference type="ChEBI" id="CHEBI:30616"/>
        <dbReference type="ChEBI" id="CHEBI:33019"/>
        <dbReference type="ChEBI" id="CHEBI:57692"/>
        <dbReference type="ChEBI" id="CHEBI:58210"/>
        <dbReference type="EC" id="2.7.7.2"/>
    </reaction>
</comment>
<sequence>MDGAGEVSTGQMSTVLRQPSDGELHTMRLIRHHEGVPAEARRAVVALGNFDGVHLGHQAVITEAARLAREMGAPLAVMTFEPHPRAFFRPDMPPFRLTPFRIKMRHLQALGVDYVFSLPFDAQLASKSAETFAREILVEGLDIAHVVVGYDFCFGKNRGGNAQVLAEFGKARGFGVTSVGAQQDAAGNTYSSTLVRDRLLAGDPLAAALALGRPWEIEGRVEHGDQRGRQLGFPTANVALGDYMEPRLGVYAVRAAVDTGEAPAWIDGVANLGRRPTIGGTRVQLEVHLFDTKQDLYGKHLRVALLGFIRPEMKFAGLDQLKAQIATDCATARQLLKAYDGPEPGQHPAIDLPPEGGA</sequence>
<evidence type="ECO:0000256" key="5">
    <source>
        <dbReference type="ARBA" id="ARBA00022643"/>
    </source>
</evidence>
<evidence type="ECO:0000313" key="17">
    <source>
        <dbReference type="EMBL" id="MDY0882385.1"/>
    </source>
</evidence>
<dbReference type="Pfam" id="PF06574">
    <property type="entry name" value="FAD_syn"/>
    <property type="match status" value="1"/>
</dbReference>
<evidence type="ECO:0000256" key="10">
    <source>
        <dbReference type="ARBA" id="ARBA00022827"/>
    </source>
</evidence>
<feature type="domain" description="Riboflavin kinase" evidence="16">
    <location>
        <begin position="210"/>
        <end position="337"/>
    </location>
</feature>
<dbReference type="InterPro" id="IPR015865">
    <property type="entry name" value="Riboflavin_kinase_bac/euk"/>
</dbReference>
<dbReference type="NCBIfam" id="NF004163">
    <property type="entry name" value="PRK05627.1-6"/>
    <property type="match status" value="1"/>
</dbReference>
<dbReference type="InterPro" id="IPR023468">
    <property type="entry name" value="Riboflavin_kinase"/>
</dbReference>
<comment type="caution">
    <text evidence="17">The sequence shown here is derived from an EMBL/GenBank/DDBJ whole genome shotgun (WGS) entry which is preliminary data.</text>
</comment>
<keyword evidence="11 15" id="KW-0067">ATP-binding</keyword>
<dbReference type="GO" id="GO:0003919">
    <property type="term" value="F:FMN adenylyltransferase activity"/>
    <property type="evidence" value="ECO:0007669"/>
    <property type="project" value="UniProtKB-EC"/>
</dbReference>
<dbReference type="PANTHER" id="PTHR22749">
    <property type="entry name" value="RIBOFLAVIN KINASE/FMN ADENYLYLTRANSFERASE"/>
    <property type="match status" value="1"/>
</dbReference>
<evidence type="ECO:0000256" key="9">
    <source>
        <dbReference type="ARBA" id="ARBA00022777"/>
    </source>
</evidence>
<dbReference type="EMBL" id="JAXCLW010000001">
    <property type="protein sequence ID" value="MDY0882385.1"/>
    <property type="molecule type" value="Genomic_DNA"/>
</dbReference>
<dbReference type="Gene3D" id="3.40.50.620">
    <property type="entry name" value="HUPs"/>
    <property type="match status" value="1"/>
</dbReference>
<keyword evidence="10 15" id="KW-0274">FAD</keyword>
<keyword evidence="7 15" id="KW-0548">Nucleotidyltransferase</keyword>
<keyword evidence="18" id="KW-1185">Reference proteome</keyword>
<dbReference type="Gene3D" id="2.40.30.30">
    <property type="entry name" value="Riboflavin kinase-like"/>
    <property type="match status" value="1"/>
</dbReference>
<evidence type="ECO:0000256" key="13">
    <source>
        <dbReference type="ARBA" id="ARBA00047880"/>
    </source>
</evidence>
<keyword evidence="9 15" id="KW-0418">Kinase</keyword>
<dbReference type="SUPFAM" id="SSF82114">
    <property type="entry name" value="Riboflavin kinase-like"/>
    <property type="match status" value="1"/>
</dbReference>
<evidence type="ECO:0000313" key="18">
    <source>
        <dbReference type="Proteomes" id="UP001279642"/>
    </source>
</evidence>
<dbReference type="GO" id="GO:0008531">
    <property type="term" value="F:riboflavin kinase activity"/>
    <property type="evidence" value="ECO:0007669"/>
    <property type="project" value="UniProtKB-EC"/>
</dbReference>
<evidence type="ECO:0000256" key="1">
    <source>
        <dbReference type="ARBA" id="ARBA00002121"/>
    </source>
</evidence>
<keyword evidence="12" id="KW-0511">Multifunctional enzyme</keyword>
<name>A0ABU5E7S4_9PROT</name>
<dbReference type="CDD" id="cd02064">
    <property type="entry name" value="FAD_synthetase_N"/>
    <property type="match status" value="1"/>
</dbReference>
<dbReference type="InterPro" id="IPR014729">
    <property type="entry name" value="Rossmann-like_a/b/a_fold"/>
</dbReference>
<evidence type="ECO:0000256" key="4">
    <source>
        <dbReference type="ARBA" id="ARBA00022630"/>
    </source>
</evidence>
<evidence type="ECO:0000256" key="12">
    <source>
        <dbReference type="ARBA" id="ARBA00023268"/>
    </source>
</evidence>
<comment type="catalytic activity">
    <reaction evidence="13 15">
        <text>riboflavin + ATP = FMN + ADP + H(+)</text>
        <dbReference type="Rhea" id="RHEA:14357"/>
        <dbReference type="ChEBI" id="CHEBI:15378"/>
        <dbReference type="ChEBI" id="CHEBI:30616"/>
        <dbReference type="ChEBI" id="CHEBI:57986"/>
        <dbReference type="ChEBI" id="CHEBI:58210"/>
        <dbReference type="ChEBI" id="CHEBI:456216"/>
        <dbReference type="EC" id="2.7.1.26"/>
    </reaction>
</comment>
<dbReference type="InterPro" id="IPR015864">
    <property type="entry name" value="FAD_synthase"/>
</dbReference>
<dbReference type="SUPFAM" id="SSF52374">
    <property type="entry name" value="Nucleotidylyl transferase"/>
    <property type="match status" value="1"/>
</dbReference>
<evidence type="ECO:0000259" key="16">
    <source>
        <dbReference type="SMART" id="SM00904"/>
    </source>
</evidence>
<evidence type="ECO:0000256" key="6">
    <source>
        <dbReference type="ARBA" id="ARBA00022679"/>
    </source>
</evidence>
<proteinExistence type="inferred from homology"/>
<dbReference type="NCBIfam" id="NF004160">
    <property type="entry name" value="PRK05627.1-3"/>
    <property type="match status" value="1"/>
</dbReference>
<dbReference type="PIRSF" id="PIRSF004491">
    <property type="entry name" value="FAD_Synth"/>
    <property type="match status" value="1"/>
</dbReference>
<dbReference type="SMART" id="SM00904">
    <property type="entry name" value="Flavokinase"/>
    <property type="match status" value="1"/>
</dbReference>
<dbReference type="InterPro" id="IPR004821">
    <property type="entry name" value="Cyt_trans-like"/>
</dbReference>
<keyword evidence="6 15" id="KW-0808">Transferase</keyword>
<keyword evidence="5 15" id="KW-0288">FMN</keyword>
<protein>
    <recommendedName>
        <fullName evidence="15">Riboflavin biosynthesis protein</fullName>
    </recommendedName>
    <domain>
        <recommendedName>
            <fullName evidence="15">Riboflavin kinase</fullName>
            <ecNumber evidence="15">2.7.1.26</ecNumber>
        </recommendedName>
        <alternativeName>
            <fullName evidence="15">Flavokinase</fullName>
        </alternativeName>
    </domain>
    <domain>
        <recommendedName>
            <fullName evidence="15">FMN adenylyltransferase</fullName>
            <ecNumber evidence="15">2.7.7.2</ecNumber>
        </recommendedName>
        <alternativeName>
            <fullName evidence="15">FAD pyrophosphorylase</fullName>
        </alternativeName>
        <alternativeName>
            <fullName evidence="15">FAD synthase</fullName>
        </alternativeName>
    </domain>
</protein>
<dbReference type="PANTHER" id="PTHR22749:SF6">
    <property type="entry name" value="RIBOFLAVIN KINASE"/>
    <property type="match status" value="1"/>
</dbReference>
<evidence type="ECO:0000256" key="2">
    <source>
        <dbReference type="ARBA" id="ARBA00004726"/>
    </source>
</evidence>
<dbReference type="InterPro" id="IPR002606">
    <property type="entry name" value="Riboflavin_kinase_bac"/>
</dbReference>
<comment type="pathway">
    <text evidence="3 15">Cofactor biosynthesis; FMN biosynthesis; FMN from riboflavin (ATP route): step 1/1.</text>
</comment>